<keyword evidence="3" id="KW-1185">Reference proteome</keyword>
<evidence type="ECO:0000313" key="3">
    <source>
        <dbReference type="Proteomes" id="UP000656319"/>
    </source>
</evidence>
<comment type="caution">
    <text evidence="2">The sequence shown here is derived from an EMBL/GenBank/DDBJ whole genome shotgun (WGS) entry which is preliminary data.</text>
</comment>
<evidence type="ECO:0000256" key="1">
    <source>
        <dbReference type="SAM" id="MobiDB-lite"/>
    </source>
</evidence>
<dbReference type="RefSeq" id="WP_201697922.1">
    <property type="nucleotide sequence ID" value="NZ_CAJHCQ010000011.1"/>
</dbReference>
<name>A0ABN7I2B5_9BURK</name>
<evidence type="ECO:0008006" key="4">
    <source>
        <dbReference type="Google" id="ProtNLM"/>
    </source>
</evidence>
<protein>
    <recommendedName>
        <fullName evidence="4">DUF1800 domain-containing protein</fullName>
    </recommendedName>
</protein>
<dbReference type="EMBL" id="CAJHCQ010000011">
    <property type="protein sequence ID" value="CAD6545406.1"/>
    <property type="molecule type" value="Genomic_DNA"/>
</dbReference>
<gene>
    <name evidence="2" type="ORF">LMG27952_04304</name>
</gene>
<sequence length="499" mass="53446">MESLSNTRAGAIAMNRFGLGARADETPPANPQGWLLSQFSAYEPLPAAWRNEPGTLALAERFGTERQQGMAGDAAASAASDTNARTSGQPDAQQAARRAVNQAIRRESVGIYRSAVNARLTSALQTDTPFVERLVHFWSNHFAVSVDKALIAGIAGAFEMEAIRPHVLGNFADMLVAVEQHPAMQLFLDQTRSVGPDSRAALRADERDPAHKRGLNENLAREIMELHTLGVRTGYTQDDVTEFARALTGWSVAGVRGPQPGNAANAVANAEANAAAPGSFVFRPAQHEPGARTVMGKRYDQPGEQQALAILNDLAHASATSRHIAFQLARHFVADNPPPALTERLALAFEQSGGDLPTVYRALVEAPQAWAPVDAKFKTPWEWTVSSMRGLGWRGLSEVSDINAAPLLTQLGQPVWRPGSPAGYDDIAASWAAPDALVRRVEVAQRFSARVGDRLDPRTLGDTLMGATLSAPTATAVAHAESASTAIALLLVSPDFLRR</sequence>
<dbReference type="InterPro" id="IPR014917">
    <property type="entry name" value="DUF1800"/>
</dbReference>
<evidence type="ECO:0000313" key="2">
    <source>
        <dbReference type="EMBL" id="CAD6545406.1"/>
    </source>
</evidence>
<organism evidence="2 3">
    <name type="scientific">Paraburkholderia hiiakae</name>
    <dbReference type="NCBI Taxonomy" id="1081782"/>
    <lineage>
        <taxon>Bacteria</taxon>
        <taxon>Pseudomonadati</taxon>
        <taxon>Pseudomonadota</taxon>
        <taxon>Betaproteobacteria</taxon>
        <taxon>Burkholderiales</taxon>
        <taxon>Burkholderiaceae</taxon>
        <taxon>Paraburkholderia</taxon>
    </lineage>
</organism>
<accession>A0ABN7I2B5</accession>
<feature type="compositionally biased region" description="Low complexity" evidence="1">
    <location>
        <begin position="71"/>
        <end position="81"/>
    </location>
</feature>
<feature type="compositionally biased region" description="Polar residues" evidence="1">
    <location>
        <begin position="82"/>
        <end position="91"/>
    </location>
</feature>
<feature type="region of interest" description="Disordered" evidence="1">
    <location>
        <begin position="67"/>
        <end position="93"/>
    </location>
</feature>
<dbReference type="Pfam" id="PF08811">
    <property type="entry name" value="DUF1800"/>
    <property type="match status" value="1"/>
</dbReference>
<proteinExistence type="predicted"/>
<dbReference type="Proteomes" id="UP000656319">
    <property type="component" value="Unassembled WGS sequence"/>
</dbReference>
<reference evidence="2 3" key="1">
    <citation type="submission" date="2020-10" db="EMBL/GenBank/DDBJ databases">
        <authorList>
            <person name="Peeters C."/>
        </authorList>
    </citation>
    <scope>NUCLEOTIDE SEQUENCE [LARGE SCALE GENOMIC DNA]</scope>
    <source>
        <strain evidence="2 3">LMG 27952</strain>
    </source>
</reference>